<dbReference type="GO" id="GO:0006508">
    <property type="term" value="P:proteolysis"/>
    <property type="evidence" value="ECO:0007669"/>
    <property type="project" value="UniProtKB-KW"/>
</dbReference>
<dbReference type="Proteomes" id="UP000050795">
    <property type="component" value="Unassembled WGS sequence"/>
</dbReference>
<dbReference type="Gene3D" id="3.90.132.10">
    <property type="entry name" value="Leishmanolysin , domain 2"/>
    <property type="match status" value="1"/>
</dbReference>
<reference evidence="13" key="2">
    <citation type="submission" date="2023-11" db="UniProtKB">
        <authorList>
            <consortium name="WormBaseParasite"/>
        </authorList>
    </citation>
    <scope>IDENTIFICATION</scope>
</reference>
<dbReference type="GO" id="GO:0016020">
    <property type="term" value="C:membrane"/>
    <property type="evidence" value="ECO:0007669"/>
    <property type="project" value="InterPro"/>
</dbReference>
<evidence type="ECO:0000256" key="10">
    <source>
        <dbReference type="RuleBase" id="RU366077"/>
    </source>
</evidence>
<dbReference type="GO" id="GO:0007155">
    <property type="term" value="P:cell adhesion"/>
    <property type="evidence" value="ECO:0007669"/>
    <property type="project" value="InterPro"/>
</dbReference>
<feature type="binding site" evidence="9">
    <location>
        <position position="328"/>
    </location>
    <ligand>
        <name>Zn(2+)</name>
        <dbReference type="ChEBI" id="CHEBI:29105"/>
        <note>catalytic</note>
    </ligand>
</feature>
<evidence type="ECO:0000313" key="13">
    <source>
        <dbReference type="WBParaSite" id="TREG1_97510.1"/>
    </source>
</evidence>
<organism evidence="12 13">
    <name type="scientific">Trichobilharzia regenti</name>
    <name type="common">Nasal bird schistosome</name>
    <dbReference type="NCBI Taxonomy" id="157069"/>
    <lineage>
        <taxon>Eukaryota</taxon>
        <taxon>Metazoa</taxon>
        <taxon>Spiralia</taxon>
        <taxon>Lophotrochozoa</taxon>
        <taxon>Platyhelminthes</taxon>
        <taxon>Trematoda</taxon>
        <taxon>Digenea</taxon>
        <taxon>Strigeidida</taxon>
        <taxon>Schistosomatoidea</taxon>
        <taxon>Schistosomatidae</taxon>
        <taxon>Trichobilharzia</taxon>
    </lineage>
</organism>
<proteinExistence type="inferred from homology"/>
<keyword evidence="12" id="KW-1185">Reference proteome</keyword>
<evidence type="ECO:0000313" key="12">
    <source>
        <dbReference type="Proteomes" id="UP000050795"/>
    </source>
</evidence>
<evidence type="ECO:0000256" key="8">
    <source>
        <dbReference type="PIRSR" id="PIRSR601577-1"/>
    </source>
</evidence>
<feature type="binding site" evidence="9">
    <location>
        <position position="232"/>
    </location>
    <ligand>
        <name>Zn(2+)</name>
        <dbReference type="ChEBI" id="CHEBI:29105"/>
        <note>catalytic</note>
    </ligand>
</feature>
<keyword evidence="2 10" id="KW-0645">Protease</keyword>
<name>A0AA85KLQ3_TRIRE</name>
<feature type="region of interest" description="Disordered" evidence="11">
    <location>
        <begin position="247"/>
        <end position="272"/>
    </location>
</feature>
<evidence type="ECO:0000256" key="9">
    <source>
        <dbReference type="PIRSR" id="PIRSR601577-2"/>
    </source>
</evidence>
<keyword evidence="5 9" id="KW-0862">Zinc</keyword>
<protein>
    <recommendedName>
        <fullName evidence="7 10">Leishmanolysin-like peptidase</fullName>
        <ecNumber evidence="10">3.4.24.-</ecNumber>
    </recommendedName>
</protein>
<dbReference type="AlphaFoldDB" id="A0AA85KLQ3"/>
<evidence type="ECO:0000256" key="7">
    <source>
        <dbReference type="ARBA" id="ARBA00039717"/>
    </source>
</evidence>
<accession>A0AA85KLQ3</accession>
<evidence type="ECO:0000256" key="1">
    <source>
        <dbReference type="ARBA" id="ARBA00005860"/>
    </source>
</evidence>
<keyword evidence="4 10" id="KW-0378">Hydrolase</keyword>
<feature type="signal peptide" evidence="10">
    <location>
        <begin position="1"/>
        <end position="23"/>
    </location>
</feature>
<dbReference type="Pfam" id="PF01457">
    <property type="entry name" value="Peptidase_M8"/>
    <property type="match status" value="1"/>
</dbReference>
<dbReference type="WBParaSite" id="TREG1_97510.1">
    <property type="protein sequence ID" value="TREG1_97510.1"/>
    <property type="gene ID" value="TREG1_97510"/>
</dbReference>
<evidence type="ECO:0000256" key="11">
    <source>
        <dbReference type="SAM" id="MobiDB-lite"/>
    </source>
</evidence>
<dbReference type="InterPro" id="IPR001577">
    <property type="entry name" value="Peptidase_M8"/>
</dbReference>
<feature type="chain" id="PRO_5041517369" description="Leishmanolysin-like peptidase" evidence="10">
    <location>
        <begin position="24"/>
        <end position="573"/>
    </location>
</feature>
<keyword evidence="10" id="KW-0732">Signal</keyword>
<dbReference type="PANTHER" id="PTHR10942">
    <property type="entry name" value="LEISHMANOLYSIN-LIKE PEPTIDASE"/>
    <property type="match status" value="1"/>
</dbReference>
<reference evidence="12" key="1">
    <citation type="submission" date="2022-06" db="EMBL/GenBank/DDBJ databases">
        <authorList>
            <person name="Berger JAMES D."/>
            <person name="Berger JAMES D."/>
        </authorList>
    </citation>
    <scope>NUCLEOTIDE SEQUENCE [LARGE SCALE GENOMIC DNA]</scope>
</reference>
<dbReference type="FunFam" id="3.90.132.10:FF:000001">
    <property type="entry name" value="leishmanolysin-like peptidase isoform X2"/>
    <property type="match status" value="1"/>
</dbReference>
<dbReference type="GO" id="GO:0005737">
    <property type="term" value="C:cytoplasm"/>
    <property type="evidence" value="ECO:0007669"/>
    <property type="project" value="TreeGrafter"/>
</dbReference>
<dbReference type="Gene3D" id="2.10.55.10">
    <property type="entry name" value="Leishmanolysin domain 3"/>
    <property type="match status" value="1"/>
</dbReference>
<evidence type="ECO:0000256" key="5">
    <source>
        <dbReference type="ARBA" id="ARBA00022833"/>
    </source>
</evidence>
<sequence>MAQSSRNILLFLCIISFAVVVQSEHICQMDPNITINYGVLGEPVDKRQQGGNRLRFIVHYEEGFRRHPLFQQFKNEVVQRALNFWERTLSARRSPNRRLLIPSGCVEGYSALDGNTGRRFCMQQCSHAKCTDYKVPNQFTAGCFQGRDGSNLRRVTQDGPGFAPNEFVMFVDSVNKGSCRRGVTVAFASPCEMHPTTDRPIMGAINFCPQHMSVNEPAKTKLISTATHEVAHALGFTSKCFALMRDVNGNPRTPRDPMTKKPRNGQPSENTVRQINRPWVSAVGTFRKTFTSLVTPRVLEEGRRHFNCPNLDGIDLENEGGQGTAGTHFEKRVVGDEIMAGSTGLRGIVSRLTLAYFQDSGWWDVDYSVAERYDYGKGLGCSFVMESCYAYMNRMKQQGRSIEPYCEESSTYMCYHRKAYGQCTAQNMNRNLPPSDQYFRGNPNKGGAAELVDSCPIAQPATYFFSIPIVSHCNLGMNRQKLQGKNMYAQDFGNNSVCIAHRGIWKAQLNRKMSKSRLVMATCHQISCSGGLKIIVNGQPFPCQSGVARIQTNQITGEAICPHPNEVCGRGKK</sequence>
<comment type="similarity">
    <text evidence="1 10">Belongs to the peptidase M8 family.</text>
</comment>
<dbReference type="SUPFAM" id="SSF55486">
    <property type="entry name" value="Metalloproteases ('zincins'), catalytic domain"/>
    <property type="match status" value="1"/>
</dbReference>
<dbReference type="GO" id="GO:0046872">
    <property type="term" value="F:metal ion binding"/>
    <property type="evidence" value="ECO:0007669"/>
    <property type="project" value="UniProtKB-KW"/>
</dbReference>
<dbReference type="GO" id="GO:0004222">
    <property type="term" value="F:metalloendopeptidase activity"/>
    <property type="evidence" value="ECO:0007669"/>
    <property type="project" value="UniProtKB-UniRule"/>
</dbReference>
<evidence type="ECO:0000256" key="3">
    <source>
        <dbReference type="ARBA" id="ARBA00022723"/>
    </source>
</evidence>
<comment type="cofactor">
    <cofactor evidence="9 10">
        <name>Zn(2+)</name>
        <dbReference type="ChEBI" id="CHEBI:29105"/>
    </cofactor>
    <text evidence="9 10">Binds 1 zinc ion per subunit.</text>
</comment>
<dbReference type="PANTHER" id="PTHR10942:SF0">
    <property type="entry name" value="LEISHMANOLYSIN-LIKE PEPTIDASE"/>
    <property type="match status" value="1"/>
</dbReference>
<feature type="active site" evidence="8">
    <location>
        <position position="229"/>
    </location>
</feature>
<evidence type="ECO:0000256" key="2">
    <source>
        <dbReference type="ARBA" id="ARBA00022670"/>
    </source>
</evidence>
<feature type="binding site" evidence="9">
    <location>
        <position position="228"/>
    </location>
    <ligand>
        <name>Zn(2+)</name>
        <dbReference type="ChEBI" id="CHEBI:29105"/>
        <note>catalytic</note>
    </ligand>
</feature>
<dbReference type="Gene3D" id="3.10.170.20">
    <property type="match status" value="1"/>
</dbReference>
<keyword evidence="3 9" id="KW-0479">Metal-binding</keyword>
<dbReference type="EC" id="3.4.24.-" evidence="10"/>
<evidence type="ECO:0000256" key="4">
    <source>
        <dbReference type="ARBA" id="ARBA00022801"/>
    </source>
</evidence>
<evidence type="ECO:0000256" key="6">
    <source>
        <dbReference type="ARBA" id="ARBA00023049"/>
    </source>
</evidence>
<keyword evidence="6 9" id="KW-0482">Metalloprotease</keyword>